<dbReference type="Proteomes" id="UP000184300">
    <property type="component" value="Unassembled WGS sequence"/>
</dbReference>
<dbReference type="Gene3D" id="1.10.630.10">
    <property type="entry name" value="Cytochrome P450"/>
    <property type="match status" value="1"/>
</dbReference>
<evidence type="ECO:0000256" key="1">
    <source>
        <dbReference type="ARBA" id="ARBA00001971"/>
    </source>
</evidence>
<dbReference type="STRING" id="1160497.A0A1L9VFB1"/>
<evidence type="ECO:0000256" key="9">
    <source>
        <dbReference type="SAM" id="SignalP"/>
    </source>
</evidence>
<evidence type="ECO:0000256" key="2">
    <source>
        <dbReference type="ARBA" id="ARBA00010617"/>
    </source>
</evidence>
<gene>
    <name evidence="10" type="ORF">ASPGLDRAFT_75716</name>
</gene>
<evidence type="ECO:0000313" key="11">
    <source>
        <dbReference type="Proteomes" id="UP000184300"/>
    </source>
</evidence>
<dbReference type="OrthoDB" id="1103324at2759"/>
<dbReference type="GO" id="GO:0016705">
    <property type="term" value="F:oxidoreductase activity, acting on paired donors, with incorporation or reduction of molecular oxygen"/>
    <property type="evidence" value="ECO:0007669"/>
    <property type="project" value="InterPro"/>
</dbReference>
<evidence type="ECO:0000256" key="7">
    <source>
        <dbReference type="PIRSR" id="PIRSR602401-1"/>
    </source>
</evidence>
<keyword evidence="9" id="KW-0732">Signal</keyword>
<keyword evidence="7 8" id="KW-0349">Heme</keyword>
<name>A0A1L9VFB1_ASPGL</name>
<accession>A0A1L9VFB1</accession>
<evidence type="ECO:0000256" key="8">
    <source>
        <dbReference type="RuleBase" id="RU000461"/>
    </source>
</evidence>
<feature type="binding site" description="axial binding residue" evidence="7">
    <location>
        <position position="444"/>
    </location>
    <ligand>
        <name>heme</name>
        <dbReference type="ChEBI" id="CHEBI:30413"/>
    </ligand>
    <ligandPart>
        <name>Fe</name>
        <dbReference type="ChEBI" id="CHEBI:18248"/>
    </ligandPart>
</feature>
<keyword evidence="5 7" id="KW-0408">Iron</keyword>
<keyword evidence="11" id="KW-1185">Reference proteome</keyword>
<sequence>MFLLVLVAAGFLAVLLFNAGAVRKHQKLPPGCKPIPGPPGLPLLGNLHQLPKDYPWRKFKEWSDVYGPIMEVKLGRESLIVLSDNETAKELLERRGQNYSSRPQTYMACEVLSSNLRPLLMLYGDRWRRVRKFIHQMTMPGKALSYQPRQDRESRKLLYDLLQEPQDFARHYYRYASGLIMGLTYDMPVVTGKEEYVKNIVQVNDTLEHTAKPGAFLVDSLPVLKFLPSFMAPFKRLGKAAHEFEYAVFTKLLQDIQKKLSHGSPIGDCFAKELLNKGEKKDLTDDEGAYACGTMFEAGSGTTSGALEILTMALLLFPEIQVEAQNELDAVCGDRLPQFEDQRNLPYIKAVAKEALRWRPIVTQGILHMSVKDNRYGDYFIPANTAILGNHWAIHMDPEMYPELDRFNPRRFTDPSFPTAQTTDGVEYGASRGHWAFGFGRRACPGQHIGEFSLFILTARLLWAFNFKKYMTADGHVQEPDPLAFTTGFNSKPKAFPATIVPRSGARAEAVREAYFNQWGKPDSKGEPAS</sequence>
<evidence type="ECO:0000256" key="4">
    <source>
        <dbReference type="ARBA" id="ARBA00023002"/>
    </source>
</evidence>
<evidence type="ECO:0000313" key="10">
    <source>
        <dbReference type="EMBL" id="OJJ82585.1"/>
    </source>
</evidence>
<evidence type="ECO:0008006" key="12">
    <source>
        <dbReference type="Google" id="ProtNLM"/>
    </source>
</evidence>
<dbReference type="InterPro" id="IPR001128">
    <property type="entry name" value="Cyt_P450"/>
</dbReference>
<dbReference type="InterPro" id="IPR036396">
    <property type="entry name" value="Cyt_P450_sf"/>
</dbReference>
<dbReference type="InterPro" id="IPR050364">
    <property type="entry name" value="Cytochrome_P450_fung"/>
</dbReference>
<reference evidence="11" key="1">
    <citation type="journal article" date="2017" name="Genome Biol.">
        <title>Comparative genomics reveals high biological diversity and specific adaptations in the industrially and medically important fungal genus Aspergillus.</title>
        <authorList>
            <person name="de Vries R.P."/>
            <person name="Riley R."/>
            <person name="Wiebenga A."/>
            <person name="Aguilar-Osorio G."/>
            <person name="Amillis S."/>
            <person name="Uchima C.A."/>
            <person name="Anderluh G."/>
            <person name="Asadollahi M."/>
            <person name="Askin M."/>
            <person name="Barry K."/>
            <person name="Battaglia E."/>
            <person name="Bayram O."/>
            <person name="Benocci T."/>
            <person name="Braus-Stromeyer S.A."/>
            <person name="Caldana C."/>
            <person name="Canovas D."/>
            <person name="Cerqueira G.C."/>
            <person name="Chen F."/>
            <person name="Chen W."/>
            <person name="Choi C."/>
            <person name="Clum A."/>
            <person name="Dos Santos R.A."/>
            <person name="Damasio A.R."/>
            <person name="Diallinas G."/>
            <person name="Emri T."/>
            <person name="Fekete E."/>
            <person name="Flipphi M."/>
            <person name="Freyberg S."/>
            <person name="Gallo A."/>
            <person name="Gournas C."/>
            <person name="Habgood R."/>
            <person name="Hainaut M."/>
            <person name="Harispe M.L."/>
            <person name="Henrissat B."/>
            <person name="Hilden K.S."/>
            <person name="Hope R."/>
            <person name="Hossain A."/>
            <person name="Karabika E."/>
            <person name="Karaffa L."/>
            <person name="Karanyi Z."/>
            <person name="Krasevec N."/>
            <person name="Kuo A."/>
            <person name="Kusch H."/>
            <person name="LaButti K."/>
            <person name="Lagendijk E.L."/>
            <person name="Lapidus A."/>
            <person name="Levasseur A."/>
            <person name="Lindquist E."/>
            <person name="Lipzen A."/>
            <person name="Logrieco A.F."/>
            <person name="MacCabe A."/>
            <person name="Maekelae M.R."/>
            <person name="Malavazi I."/>
            <person name="Melin P."/>
            <person name="Meyer V."/>
            <person name="Mielnichuk N."/>
            <person name="Miskei M."/>
            <person name="Molnar A.P."/>
            <person name="Mule G."/>
            <person name="Ngan C.Y."/>
            <person name="Orejas M."/>
            <person name="Orosz E."/>
            <person name="Ouedraogo J.P."/>
            <person name="Overkamp K.M."/>
            <person name="Park H.-S."/>
            <person name="Perrone G."/>
            <person name="Piumi F."/>
            <person name="Punt P.J."/>
            <person name="Ram A.F."/>
            <person name="Ramon A."/>
            <person name="Rauscher S."/>
            <person name="Record E."/>
            <person name="Riano-Pachon D.M."/>
            <person name="Robert V."/>
            <person name="Roehrig J."/>
            <person name="Ruller R."/>
            <person name="Salamov A."/>
            <person name="Salih N.S."/>
            <person name="Samson R.A."/>
            <person name="Sandor E."/>
            <person name="Sanguinetti M."/>
            <person name="Schuetze T."/>
            <person name="Sepcic K."/>
            <person name="Shelest E."/>
            <person name="Sherlock G."/>
            <person name="Sophianopoulou V."/>
            <person name="Squina F.M."/>
            <person name="Sun H."/>
            <person name="Susca A."/>
            <person name="Todd R.B."/>
            <person name="Tsang A."/>
            <person name="Unkles S.E."/>
            <person name="van de Wiele N."/>
            <person name="van Rossen-Uffink D."/>
            <person name="Oliveira J.V."/>
            <person name="Vesth T.C."/>
            <person name="Visser J."/>
            <person name="Yu J.-H."/>
            <person name="Zhou M."/>
            <person name="Andersen M.R."/>
            <person name="Archer D.B."/>
            <person name="Baker S.E."/>
            <person name="Benoit I."/>
            <person name="Brakhage A.A."/>
            <person name="Braus G.H."/>
            <person name="Fischer R."/>
            <person name="Frisvad J.C."/>
            <person name="Goldman G.H."/>
            <person name="Houbraken J."/>
            <person name="Oakley B."/>
            <person name="Pocsi I."/>
            <person name="Scazzocchio C."/>
            <person name="Seiboth B."/>
            <person name="vanKuyk P.A."/>
            <person name="Wortman J."/>
            <person name="Dyer P.S."/>
            <person name="Grigoriev I.V."/>
        </authorList>
    </citation>
    <scope>NUCLEOTIDE SEQUENCE [LARGE SCALE GENOMIC DNA]</scope>
    <source>
        <strain evidence="11">CBS 516.65</strain>
    </source>
</reference>
<dbReference type="GO" id="GO:0005506">
    <property type="term" value="F:iron ion binding"/>
    <property type="evidence" value="ECO:0007669"/>
    <property type="project" value="InterPro"/>
</dbReference>
<evidence type="ECO:0000256" key="5">
    <source>
        <dbReference type="ARBA" id="ARBA00023004"/>
    </source>
</evidence>
<comment type="similarity">
    <text evidence="2 8">Belongs to the cytochrome P450 family.</text>
</comment>
<comment type="cofactor">
    <cofactor evidence="1 7">
        <name>heme</name>
        <dbReference type="ChEBI" id="CHEBI:30413"/>
    </cofactor>
</comment>
<proteinExistence type="inferred from homology"/>
<keyword evidence="3 7" id="KW-0479">Metal-binding</keyword>
<keyword evidence="6 8" id="KW-0503">Monooxygenase</keyword>
<dbReference type="VEuPathDB" id="FungiDB:ASPGLDRAFT_75716"/>
<dbReference type="EMBL" id="KV878902">
    <property type="protein sequence ID" value="OJJ82585.1"/>
    <property type="molecule type" value="Genomic_DNA"/>
</dbReference>
<evidence type="ECO:0000256" key="6">
    <source>
        <dbReference type="ARBA" id="ARBA00023033"/>
    </source>
</evidence>
<dbReference type="GeneID" id="34466076"/>
<dbReference type="InterPro" id="IPR002401">
    <property type="entry name" value="Cyt_P450_E_grp-I"/>
</dbReference>
<organism evidence="10 11">
    <name type="scientific">Aspergillus glaucus CBS 516.65</name>
    <dbReference type="NCBI Taxonomy" id="1160497"/>
    <lineage>
        <taxon>Eukaryota</taxon>
        <taxon>Fungi</taxon>
        <taxon>Dikarya</taxon>
        <taxon>Ascomycota</taxon>
        <taxon>Pezizomycotina</taxon>
        <taxon>Eurotiomycetes</taxon>
        <taxon>Eurotiomycetidae</taxon>
        <taxon>Eurotiales</taxon>
        <taxon>Aspergillaceae</taxon>
        <taxon>Aspergillus</taxon>
        <taxon>Aspergillus subgen. Aspergillus</taxon>
    </lineage>
</organism>
<protein>
    <recommendedName>
        <fullName evidence="12">Cytochrome P450</fullName>
    </recommendedName>
</protein>
<dbReference type="PANTHER" id="PTHR46300:SF2">
    <property type="entry name" value="CYTOCHROME P450 MONOOXYGENASE ALNH-RELATED"/>
    <property type="match status" value="1"/>
</dbReference>
<dbReference type="RefSeq" id="XP_022399283.1">
    <property type="nucleotide sequence ID" value="XM_022549816.1"/>
</dbReference>
<dbReference type="PROSITE" id="PS00086">
    <property type="entry name" value="CYTOCHROME_P450"/>
    <property type="match status" value="1"/>
</dbReference>
<dbReference type="CDD" id="cd11065">
    <property type="entry name" value="CYP64-like"/>
    <property type="match status" value="1"/>
</dbReference>
<dbReference type="PRINTS" id="PR00385">
    <property type="entry name" value="P450"/>
</dbReference>
<dbReference type="SUPFAM" id="SSF48264">
    <property type="entry name" value="Cytochrome P450"/>
    <property type="match status" value="1"/>
</dbReference>
<feature type="chain" id="PRO_5012295919" description="Cytochrome P450" evidence="9">
    <location>
        <begin position="22"/>
        <end position="530"/>
    </location>
</feature>
<dbReference type="InterPro" id="IPR017972">
    <property type="entry name" value="Cyt_P450_CS"/>
</dbReference>
<dbReference type="AlphaFoldDB" id="A0A1L9VFB1"/>
<dbReference type="PRINTS" id="PR00463">
    <property type="entry name" value="EP450I"/>
</dbReference>
<dbReference type="PANTHER" id="PTHR46300">
    <property type="entry name" value="P450, PUTATIVE (EUROFUNG)-RELATED-RELATED"/>
    <property type="match status" value="1"/>
</dbReference>
<dbReference type="GO" id="GO:0020037">
    <property type="term" value="F:heme binding"/>
    <property type="evidence" value="ECO:0007669"/>
    <property type="project" value="InterPro"/>
</dbReference>
<dbReference type="Pfam" id="PF00067">
    <property type="entry name" value="p450"/>
    <property type="match status" value="1"/>
</dbReference>
<keyword evidence="4 8" id="KW-0560">Oxidoreductase</keyword>
<dbReference type="GO" id="GO:0004497">
    <property type="term" value="F:monooxygenase activity"/>
    <property type="evidence" value="ECO:0007669"/>
    <property type="project" value="UniProtKB-KW"/>
</dbReference>
<evidence type="ECO:0000256" key="3">
    <source>
        <dbReference type="ARBA" id="ARBA00022723"/>
    </source>
</evidence>
<feature type="signal peptide" evidence="9">
    <location>
        <begin position="1"/>
        <end position="21"/>
    </location>
</feature>